<feature type="region of interest" description="Disordered" evidence="5">
    <location>
        <begin position="1"/>
        <end position="98"/>
    </location>
</feature>
<dbReference type="EMBL" id="KI912114">
    <property type="protein sequence ID" value="ETS79427.1"/>
    <property type="molecule type" value="Genomic_DNA"/>
</dbReference>
<evidence type="ECO:0000256" key="3">
    <source>
        <dbReference type="ARBA" id="ARBA00022777"/>
    </source>
</evidence>
<protein>
    <recommendedName>
        <fullName evidence="4">Kinase</fullName>
        <ecNumber evidence="4">2.7.-.-</ecNumber>
    </recommendedName>
</protein>
<organism evidence="6 7">
    <name type="scientific">Pestalotiopsis fici (strain W106-1 / CGMCC3.15140)</name>
    <dbReference type="NCBI Taxonomy" id="1229662"/>
    <lineage>
        <taxon>Eukaryota</taxon>
        <taxon>Fungi</taxon>
        <taxon>Dikarya</taxon>
        <taxon>Ascomycota</taxon>
        <taxon>Pezizomycotina</taxon>
        <taxon>Sordariomycetes</taxon>
        <taxon>Xylariomycetidae</taxon>
        <taxon>Amphisphaeriales</taxon>
        <taxon>Sporocadaceae</taxon>
        <taxon>Pestalotiopsis</taxon>
    </lineage>
</organism>
<feature type="compositionally biased region" description="Polar residues" evidence="5">
    <location>
        <begin position="336"/>
        <end position="362"/>
    </location>
</feature>
<feature type="compositionally biased region" description="Basic and acidic residues" evidence="5">
    <location>
        <begin position="211"/>
        <end position="220"/>
    </location>
</feature>
<dbReference type="Gene3D" id="3.30.470.160">
    <property type="entry name" value="Inositol polyphosphate kinase"/>
    <property type="match status" value="1"/>
</dbReference>
<feature type="compositionally biased region" description="Polar residues" evidence="5">
    <location>
        <begin position="152"/>
        <end position="173"/>
    </location>
</feature>
<dbReference type="GO" id="GO:0005634">
    <property type="term" value="C:nucleus"/>
    <property type="evidence" value="ECO:0007669"/>
    <property type="project" value="TreeGrafter"/>
</dbReference>
<dbReference type="GO" id="GO:0008440">
    <property type="term" value="F:inositol-1,4,5-trisphosphate 3-kinase activity"/>
    <property type="evidence" value="ECO:0007669"/>
    <property type="project" value="TreeGrafter"/>
</dbReference>
<proteinExistence type="inferred from homology"/>
<feature type="compositionally biased region" description="Basic and acidic residues" evidence="5">
    <location>
        <begin position="303"/>
        <end position="335"/>
    </location>
</feature>
<dbReference type="SUPFAM" id="SSF56104">
    <property type="entry name" value="SAICAR synthase-like"/>
    <property type="match status" value="1"/>
</dbReference>
<dbReference type="InParanoid" id="W3X226"/>
<evidence type="ECO:0000256" key="1">
    <source>
        <dbReference type="ARBA" id="ARBA00007374"/>
    </source>
</evidence>
<dbReference type="GeneID" id="19274293"/>
<evidence type="ECO:0000313" key="6">
    <source>
        <dbReference type="EMBL" id="ETS79427.1"/>
    </source>
</evidence>
<dbReference type="PANTHER" id="PTHR12400">
    <property type="entry name" value="INOSITOL POLYPHOSPHATE KINASE"/>
    <property type="match status" value="1"/>
</dbReference>
<feature type="compositionally biased region" description="Basic and acidic residues" evidence="5">
    <location>
        <begin position="1025"/>
        <end position="1037"/>
    </location>
</feature>
<feature type="region of interest" description="Disordered" evidence="5">
    <location>
        <begin position="131"/>
        <end position="253"/>
    </location>
</feature>
<dbReference type="OMA" id="WGATMVN"/>
<feature type="region of interest" description="Disordered" evidence="5">
    <location>
        <begin position="909"/>
        <end position="966"/>
    </location>
</feature>
<accession>W3X226</accession>
<comment type="similarity">
    <text evidence="1 4">Belongs to the inositol phosphokinase (IPK) family.</text>
</comment>
<keyword evidence="3 4" id="KW-0418">Kinase</keyword>
<evidence type="ECO:0000256" key="2">
    <source>
        <dbReference type="ARBA" id="ARBA00022679"/>
    </source>
</evidence>
<feature type="region of interest" description="Disordered" evidence="5">
    <location>
        <begin position="421"/>
        <end position="474"/>
    </location>
</feature>
<evidence type="ECO:0000256" key="4">
    <source>
        <dbReference type="RuleBase" id="RU363090"/>
    </source>
</evidence>
<dbReference type="InterPro" id="IPR038286">
    <property type="entry name" value="IPK_sf"/>
</dbReference>
<feature type="region of interest" description="Disordered" evidence="5">
    <location>
        <begin position="625"/>
        <end position="645"/>
    </location>
</feature>
<keyword evidence="7" id="KW-1185">Reference proteome</keyword>
<feature type="compositionally biased region" description="Polar residues" evidence="5">
    <location>
        <begin position="76"/>
        <end position="85"/>
    </location>
</feature>
<dbReference type="RefSeq" id="XP_007836052.1">
    <property type="nucleotide sequence ID" value="XM_007837861.1"/>
</dbReference>
<dbReference type="eggNOG" id="KOG1620">
    <property type="taxonomic scope" value="Eukaryota"/>
</dbReference>
<dbReference type="GO" id="GO:0032958">
    <property type="term" value="P:inositol phosphate biosynthetic process"/>
    <property type="evidence" value="ECO:0007669"/>
    <property type="project" value="InterPro"/>
</dbReference>
<dbReference type="KEGG" id="pfy:PFICI_09280"/>
<feature type="compositionally biased region" description="Polar residues" evidence="5">
    <location>
        <begin position="221"/>
        <end position="230"/>
    </location>
</feature>
<dbReference type="EC" id="2.7.-.-" evidence="4"/>
<dbReference type="Proteomes" id="UP000030651">
    <property type="component" value="Unassembled WGS sequence"/>
</dbReference>
<reference evidence="7" key="1">
    <citation type="journal article" date="2015" name="BMC Genomics">
        <title>Genomic and transcriptomic analysis of the endophytic fungus Pestalotiopsis fici reveals its lifestyle and high potential for synthesis of natural products.</title>
        <authorList>
            <person name="Wang X."/>
            <person name="Zhang X."/>
            <person name="Liu L."/>
            <person name="Xiang M."/>
            <person name="Wang W."/>
            <person name="Sun X."/>
            <person name="Che Y."/>
            <person name="Guo L."/>
            <person name="Liu G."/>
            <person name="Guo L."/>
            <person name="Wang C."/>
            <person name="Yin W.B."/>
            <person name="Stadler M."/>
            <person name="Zhang X."/>
            <person name="Liu X."/>
        </authorList>
    </citation>
    <scope>NUCLEOTIDE SEQUENCE [LARGE SCALE GENOMIC DNA]</scope>
    <source>
        <strain evidence="7">W106-1 / CGMCC3.15140</strain>
    </source>
</reference>
<dbReference type="GO" id="GO:0046854">
    <property type="term" value="P:phosphatidylinositol phosphate biosynthetic process"/>
    <property type="evidence" value="ECO:0007669"/>
    <property type="project" value="TreeGrafter"/>
</dbReference>
<dbReference type="GO" id="GO:0005737">
    <property type="term" value="C:cytoplasm"/>
    <property type="evidence" value="ECO:0007669"/>
    <property type="project" value="TreeGrafter"/>
</dbReference>
<feature type="compositionally biased region" description="Polar residues" evidence="5">
    <location>
        <begin position="269"/>
        <end position="281"/>
    </location>
</feature>
<gene>
    <name evidence="6" type="ORF">PFICI_09280</name>
</gene>
<feature type="compositionally biased region" description="Basic residues" evidence="5">
    <location>
        <begin position="912"/>
        <end position="924"/>
    </location>
</feature>
<evidence type="ECO:0000313" key="7">
    <source>
        <dbReference type="Proteomes" id="UP000030651"/>
    </source>
</evidence>
<feature type="compositionally biased region" description="Low complexity" evidence="5">
    <location>
        <begin position="178"/>
        <end position="191"/>
    </location>
</feature>
<feature type="region of interest" description="Disordered" evidence="5">
    <location>
        <begin position="267"/>
        <end position="387"/>
    </location>
</feature>
<dbReference type="GO" id="GO:0000824">
    <property type="term" value="F:inositol-1,4,5,6-tetrakisphosphate 3-kinase activity"/>
    <property type="evidence" value="ECO:0007669"/>
    <property type="project" value="TreeGrafter"/>
</dbReference>
<name>W3X226_PESFW</name>
<dbReference type="OrthoDB" id="2573163at2759"/>
<dbReference type="STRING" id="1229662.W3X226"/>
<dbReference type="InterPro" id="IPR005522">
    <property type="entry name" value="IPK"/>
</dbReference>
<dbReference type="Pfam" id="PF03770">
    <property type="entry name" value="IPK"/>
    <property type="match status" value="1"/>
</dbReference>
<feature type="region of interest" description="Disordered" evidence="5">
    <location>
        <begin position="979"/>
        <end position="1037"/>
    </location>
</feature>
<feature type="compositionally biased region" description="Basic and acidic residues" evidence="5">
    <location>
        <begin position="242"/>
        <end position="253"/>
    </location>
</feature>
<feature type="compositionally biased region" description="Low complexity" evidence="5">
    <location>
        <begin position="11"/>
        <end position="42"/>
    </location>
</feature>
<keyword evidence="2 4" id="KW-0808">Transferase</keyword>
<sequence length="1382" mass="151739">MSSPDGKLENAAPAASLSSDTLSALSSLNQQEEQLQQQQEQPNPEPEPESVLAQQQNNPLPLPPPQPSSTTTTTPSADDTISPVTATPAPASEDVNVDVDVDVHVDAATGTTNDVIDSSLVTGHSVEDSVHVPVSLPARPAHVSPSDVPGTPESNHASSTTPTVPSAADQGSNKKSRPSMSSLRSSGPSLLTQALATARGIIPASASAQHLDPRRPEQKSSHSFGGTPSNALGKPHGSPSDPIDREPHDDIAIRGDGAPLITRVRSHDQAVSGSSKTISLPTSPPTPANICIAAPSPDMPGRTSERFVPSDHRDVFMGAKDRPRSLERTEKEIRTHQLNVNGTSSATVDNTPLSSAITTPEQAQLAADQESSDARQQYRTWRAERTVSVGPEKAWSIGKGDMAGAEPGQVEKSIAEAIAGVEPTRSRKASHSLRFFKEGLPDEKGKRKDTKRKDDLGTHQEQDEAARAQHPAVPSPIYVQDLIGLPPDAIFPSAGSAVESPVDEEPASDYFGIKPHPVGHDHHPQLSPGLEQRKAMPSYHEPASDTAPVIVNGVRHESESVENVADAPEEGEDSGEEKISSAFFVPHQEAPEVIKPEHHVGRPGPIHRQSIVKDASPWLVKADEPEVEDGHLSQDGGQASKSDHGVVSQVGDDFAVQDDLALEKSHTVPASLSLPVPQYYDDVHDHQFAPKRPLEAIELIPYKHQVGGHTTLWRFSKRAVCKELNNSENKFYENIERYHRDLLPFLPRYIGVLNVTFQKKPRRRSIIKKDEPEYMIVAQDAHAPRNDENLRLEVLEQPNEARNESKEHRRIISQSLQSSQTHIPTVTFVDNQHILPRSLLEPSGDIPQRGRSASEAVLHDMVEVDKEQSALIRRPNLETRHANSWGATTVNKRLRNEVFNDAFLKRPIPVQKHQKPASHSRVIPRRAVQGQAARPSTADADLMSSRAMSSATTGGPHGPSPLRMMPGLTQIQSDLANDESSLKVEAADQVKDVTGTSAPEPDTLDERFPQQQRRKRRYSGTNLRRKPEDVDGSRGDLKYFENVDEAGYKGDIEAPLSPSEASTLTGASHTPTDINQILHGDVHSAQSAISSAITSELPSPAMEVRRISRPINPKEAQTQQESIKFFLLLEDLTAGMKHPCIMDLKMGTRQYGVEATAKKRDSQRRKCAGTTSKELGVRVCGLQTWDVKEQKYIFKDKYYGRDIKAGQEFQAALRLFLSNGADDASVLRHIPTILQKLNQLEETVRRLRGYRFYAASLLMFYDEDTTVDGYDTVIEDSTTDFPTDTEDAPGARRKRKKEIDFKIADFANSVTPNDISKDKPCPPKYPDEPDRGFLRGLCSLKKYFLQIQKEIRAELGLISHYRQERCQEVLDAVEEIYDSASD</sequence>
<evidence type="ECO:0000256" key="5">
    <source>
        <dbReference type="SAM" id="MobiDB-lite"/>
    </source>
</evidence>
<dbReference type="HOGENOM" id="CLU_001850_1_0_1"/>
<feature type="compositionally biased region" description="Basic and acidic residues" evidence="5">
    <location>
        <begin position="980"/>
        <end position="991"/>
    </location>
</feature>
<feature type="compositionally biased region" description="Basic and acidic residues" evidence="5">
    <location>
        <begin position="435"/>
        <end position="467"/>
    </location>
</feature>
<dbReference type="PANTHER" id="PTHR12400:SF21">
    <property type="entry name" value="KINASE"/>
    <property type="match status" value="1"/>
</dbReference>